<organism evidence="2 3">
    <name type="scientific">Nephila pilipes</name>
    <name type="common">Giant wood spider</name>
    <name type="synonym">Nephila maculata</name>
    <dbReference type="NCBI Taxonomy" id="299642"/>
    <lineage>
        <taxon>Eukaryota</taxon>
        <taxon>Metazoa</taxon>
        <taxon>Ecdysozoa</taxon>
        <taxon>Arthropoda</taxon>
        <taxon>Chelicerata</taxon>
        <taxon>Arachnida</taxon>
        <taxon>Araneae</taxon>
        <taxon>Araneomorphae</taxon>
        <taxon>Entelegynae</taxon>
        <taxon>Araneoidea</taxon>
        <taxon>Nephilidae</taxon>
        <taxon>Nephila</taxon>
    </lineage>
</organism>
<evidence type="ECO:0000313" key="2">
    <source>
        <dbReference type="EMBL" id="GFU21194.1"/>
    </source>
</evidence>
<dbReference type="Proteomes" id="UP000887013">
    <property type="component" value="Unassembled WGS sequence"/>
</dbReference>
<gene>
    <name evidence="2" type="ORF">NPIL_389711</name>
</gene>
<evidence type="ECO:0000256" key="1">
    <source>
        <dbReference type="SAM" id="MobiDB-lite"/>
    </source>
</evidence>
<dbReference type="EMBL" id="BMAW01080797">
    <property type="protein sequence ID" value="GFU21194.1"/>
    <property type="molecule type" value="Genomic_DNA"/>
</dbReference>
<accession>A0A8X6QEP7</accession>
<reference evidence="2" key="1">
    <citation type="submission" date="2020-08" db="EMBL/GenBank/DDBJ databases">
        <title>Multicomponent nature underlies the extraordinary mechanical properties of spider dragline silk.</title>
        <authorList>
            <person name="Kono N."/>
            <person name="Nakamura H."/>
            <person name="Mori M."/>
            <person name="Yoshida Y."/>
            <person name="Ohtoshi R."/>
            <person name="Malay A.D."/>
            <person name="Moran D.A.P."/>
            <person name="Tomita M."/>
            <person name="Numata K."/>
            <person name="Arakawa K."/>
        </authorList>
    </citation>
    <scope>NUCLEOTIDE SEQUENCE</scope>
</reference>
<evidence type="ECO:0000313" key="3">
    <source>
        <dbReference type="Proteomes" id="UP000887013"/>
    </source>
</evidence>
<dbReference type="AlphaFoldDB" id="A0A8X6QEP7"/>
<keyword evidence="3" id="KW-1185">Reference proteome</keyword>
<comment type="caution">
    <text evidence="2">The sequence shown here is derived from an EMBL/GenBank/DDBJ whole genome shotgun (WGS) entry which is preliminary data.</text>
</comment>
<sequence>MTHDLLLDLAGSPMAEQQEKEQSVKEKRGEHYKKIYKKEELVSVHLRKGRIVLNQPIMSGCTCRACRPTPPTRCLGTSARRLTAEVERRRRAFSLLFPWARLSLRCR</sequence>
<protein>
    <submittedName>
        <fullName evidence="2">Uncharacterized protein</fullName>
    </submittedName>
</protein>
<name>A0A8X6QEP7_NEPPI</name>
<feature type="compositionally biased region" description="Basic and acidic residues" evidence="1">
    <location>
        <begin position="17"/>
        <end position="28"/>
    </location>
</feature>
<feature type="region of interest" description="Disordered" evidence="1">
    <location>
        <begin position="1"/>
        <end position="28"/>
    </location>
</feature>
<proteinExistence type="predicted"/>